<organism evidence="1 2">
    <name type="scientific">Bacillus cereus</name>
    <dbReference type="NCBI Taxonomy" id="1396"/>
    <lineage>
        <taxon>Bacteria</taxon>
        <taxon>Bacillati</taxon>
        <taxon>Bacillota</taxon>
        <taxon>Bacilli</taxon>
        <taxon>Bacillales</taxon>
        <taxon>Bacillaceae</taxon>
        <taxon>Bacillus</taxon>
        <taxon>Bacillus cereus group</taxon>
    </lineage>
</organism>
<dbReference type="AlphaFoldDB" id="A0A9X6ST78"/>
<reference evidence="1 2" key="1">
    <citation type="submission" date="2017-09" db="EMBL/GenBank/DDBJ databases">
        <title>Large-scale bioinformatics analysis of Bacillus genomes uncovers conserved roles of natural products in bacterial physiology.</title>
        <authorList>
            <consortium name="Agbiome Team Llc"/>
            <person name="Bleich R.M."/>
            <person name="Grubbs K.J."/>
            <person name="Santa Maria K.C."/>
            <person name="Allen S.E."/>
            <person name="Farag S."/>
            <person name="Shank E.A."/>
            <person name="Bowers A."/>
        </authorList>
    </citation>
    <scope>NUCLEOTIDE SEQUENCE [LARGE SCALE GENOMIC DNA]</scope>
    <source>
        <strain evidence="1 2">AFS092789</strain>
    </source>
</reference>
<evidence type="ECO:0008006" key="3">
    <source>
        <dbReference type="Google" id="ProtNLM"/>
    </source>
</evidence>
<comment type="caution">
    <text evidence="1">The sequence shown here is derived from an EMBL/GenBank/DDBJ whole genome shotgun (WGS) entry which is preliminary data.</text>
</comment>
<dbReference type="EMBL" id="NVMX01000201">
    <property type="protein sequence ID" value="PDZ94373.1"/>
    <property type="molecule type" value="Genomic_DNA"/>
</dbReference>
<evidence type="ECO:0000313" key="2">
    <source>
        <dbReference type="Proteomes" id="UP000219922"/>
    </source>
</evidence>
<accession>A0A9X6ST78</accession>
<name>A0A9X6ST78_BACCE</name>
<evidence type="ECO:0000313" key="1">
    <source>
        <dbReference type="EMBL" id="PDZ94373.1"/>
    </source>
</evidence>
<protein>
    <recommendedName>
        <fullName evidence="3">Zinc-ribbon domain-containing protein</fullName>
    </recommendedName>
</protein>
<gene>
    <name evidence="1" type="ORF">CON36_34130</name>
</gene>
<dbReference type="RefSeq" id="WP_098007056.1">
    <property type="nucleotide sequence ID" value="NZ_NVMX01000201.1"/>
</dbReference>
<dbReference type="Proteomes" id="UP000219922">
    <property type="component" value="Unassembled WGS sequence"/>
</dbReference>
<proteinExistence type="predicted"/>
<sequence>MKLLERAISLALKHNSVLISEEVPHRDEKLIWKCQEGHQWEDTYGYMRTAFRCKECMIQKKSKERIALAQKMAAEHNGMCLSEEMLYSKEGTLEWKCEKNHIWKSSFYSVKNGSWCPTCAIKGRGPNSKKWTIESLQKLAESRGGNMLSSEYIDQYLHLKWECEHGHQWNAALNDVRNGSWCPLCRKVSLEQVQEAAAVHKGKCLSTSWKNVKDKLLWECENGHQFKKRYNEVKSGFWCQECKKDENLLNAQRKAIELGGKCLSDKYEHSNNKLHWECEHGHTWESRYHSVMAGHWCYVCSRKNYKGRGKLKPRYTIHDMNKIVEKYGGECLSDEYQNATEKLTWRCAEGHVFERNLKNIRRKRWCSECKKMNRNIEPIEVENTSPKKLKFTIEDMQNFAKQYGGECLSTEYLGQRNKLTWKCANGHTWERSLNETRRGYWCTTCKKEEKKKAKL</sequence>